<dbReference type="InParanoid" id="T1EX98"/>
<dbReference type="EMBL" id="AMQM01002169">
    <property type="status" value="NOT_ANNOTATED_CDS"/>
    <property type="molecule type" value="Genomic_DNA"/>
</dbReference>
<reference evidence="1 3" key="2">
    <citation type="journal article" date="2013" name="Nature">
        <title>Insights into bilaterian evolution from three spiralian genomes.</title>
        <authorList>
            <person name="Simakov O."/>
            <person name="Marletaz F."/>
            <person name="Cho S.J."/>
            <person name="Edsinger-Gonzales E."/>
            <person name="Havlak P."/>
            <person name="Hellsten U."/>
            <person name="Kuo D.H."/>
            <person name="Larsson T."/>
            <person name="Lv J."/>
            <person name="Arendt D."/>
            <person name="Savage R."/>
            <person name="Osoegawa K."/>
            <person name="de Jong P."/>
            <person name="Grimwood J."/>
            <person name="Chapman J.A."/>
            <person name="Shapiro H."/>
            <person name="Aerts A."/>
            <person name="Otillar R.P."/>
            <person name="Terry A.Y."/>
            <person name="Boore J.L."/>
            <person name="Grigoriev I.V."/>
            <person name="Lindberg D.R."/>
            <person name="Seaver E.C."/>
            <person name="Weisblat D.A."/>
            <person name="Putnam N.H."/>
            <person name="Rokhsar D.S."/>
        </authorList>
    </citation>
    <scope>NUCLEOTIDE SEQUENCE</scope>
</reference>
<dbReference type="RefSeq" id="XP_009030526.1">
    <property type="nucleotide sequence ID" value="XM_009032278.1"/>
</dbReference>
<protein>
    <submittedName>
        <fullName evidence="1 2">Uncharacterized protein</fullName>
    </submittedName>
</protein>
<dbReference type="EnsemblMetazoa" id="HelroT165769">
    <property type="protein sequence ID" value="HelroP165769"/>
    <property type="gene ID" value="HelroG165769"/>
</dbReference>
<reference evidence="2" key="3">
    <citation type="submission" date="2015-06" db="UniProtKB">
        <authorList>
            <consortium name="EnsemblMetazoa"/>
        </authorList>
    </citation>
    <scope>IDENTIFICATION</scope>
</reference>
<accession>T1EX98</accession>
<keyword evidence="3" id="KW-1185">Reference proteome</keyword>
<dbReference type="GeneID" id="20201198"/>
<dbReference type="Proteomes" id="UP000015101">
    <property type="component" value="Unassembled WGS sequence"/>
</dbReference>
<dbReference type="AlphaFoldDB" id="T1EX98"/>
<organism evidence="2 3">
    <name type="scientific">Helobdella robusta</name>
    <name type="common">Californian leech</name>
    <dbReference type="NCBI Taxonomy" id="6412"/>
    <lineage>
        <taxon>Eukaryota</taxon>
        <taxon>Metazoa</taxon>
        <taxon>Spiralia</taxon>
        <taxon>Lophotrochozoa</taxon>
        <taxon>Annelida</taxon>
        <taxon>Clitellata</taxon>
        <taxon>Hirudinea</taxon>
        <taxon>Rhynchobdellida</taxon>
        <taxon>Glossiphoniidae</taxon>
        <taxon>Helobdella</taxon>
    </lineage>
</organism>
<dbReference type="CTD" id="20201198"/>
<reference evidence="3" key="1">
    <citation type="submission" date="2012-12" db="EMBL/GenBank/DDBJ databases">
        <authorList>
            <person name="Hellsten U."/>
            <person name="Grimwood J."/>
            <person name="Chapman J.A."/>
            <person name="Shapiro H."/>
            <person name="Aerts A."/>
            <person name="Otillar R.P."/>
            <person name="Terry A.Y."/>
            <person name="Boore J.L."/>
            <person name="Simakov O."/>
            <person name="Marletaz F."/>
            <person name="Cho S.-J."/>
            <person name="Edsinger-Gonzales E."/>
            <person name="Havlak P."/>
            <person name="Kuo D.-H."/>
            <person name="Larsson T."/>
            <person name="Lv J."/>
            <person name="Arendt D."/>
            <person name="Savage R."/>
            <person name="Osoegawa K."/>
            <person name="de Jong P."/>
            <person name="Lindberg D.R."/>
            <person name="Seaver E.C."/>
            <person name="Weisblat D.A."/>
            <person name="Putnam N.H."/>
            <person name="Grigoriev I.V."/>
            <person name="Rokhsar D.S."/>
        </authorList>
    </citation>
    <scope>NUCLEOTIDE SEQUENCE</scope>
</reference>
<proteinExistence type="predicted"/>
<evidence type="ECO:0000313" key="2">
    <source>
        <dbReference type="EnsemblMetazoa" id="HelroP165769"/>
    </source>
</evidence>
<sequence>MNDQKKRKKKLLCGESGEVVLSLSCESVKEAEDENVDCSRSPLTINVASNSSAELNGHVVCEEANGAVTQAEEQLSNGMVNDRLATFKPSLHSNSDGCIISPDSCEKTDLCSQLKTFDQRNNSKSFW</sequence>
<dbReference type="KEGG" id="hro:HELRODRAFT_165769"/>
<evidence type="ECO:0000313" key="3">
    <source>
        <dbReference type="Proteomes" id="UP000015101"/>
    </source>
</evidence>
<dbReference type="EMBL" id="KB097700">
    <property type="protein sequence ID" value="ESN91708.1"/>
    <property type="molecule type" value="Genomic_DNA"/>
</dbReference>
<name>T1EX98_HELRO</name>
<evidence type="ECO:0000313" key="1">
    <source>
        <dbReference type="EMBL" id="ESN91708.1"/>
    </source>
</evidence>
<gene>
    <name evidence="2" type="primary">20201198</name>
    <name evidence="1" type="ORF">HELRODRAFT_165769</name>
</gene>
<dbReference type="HOGENOM" id="CLU_1972910_0_0_1"/>